<dbReference type="PANTHER" id="PTHR10780:SF18">
    <property type="entry name" value="LD43650P"/>
    <property type="match status" value="1"/>
</dbReference>
<keyword evidence="8" id="KW-0496">Mitochondrion</keyword>
<keyword evidence="7 12" id="KW-1133">Transmembrane helix</keyword>
<dbReference type="KEGG" id="nlo:107224362"/>
<evidence type="ECO:0000313" key="14">
    <source>
        <dbReference type="RefSeq" id="XP_015519875.1"/>
    </source>
</evidence>
<feature type="transmembrane region" description="Helical" evidence="12">
    <location>
        <begin position="182"/>
        <end position="207"/>
    </location>
</feature>
<dbReference type="InterPro" id="IPR023395">
    <property type="entry name" value="MCP_dom_sf"/>
</dbReference>
<evidence type="ECO:0000313" key="13">
    <source>
        <dbReference type="Proteomes" id="UP000829291"/>
    </source>
</evidence>
<dbReference type="FunCoup" id="A0A6J0BZX4">
    <property type="interactions" value="1551"/>
</dbReference>
<evidence type="ECO:0000256" key="4">
    <source>
        <dbReference type="ARBA" id="ARBA00022692"/>
    </source>
</evidence>
<keyword evidence="4 10" id="KW-0812">Transmembrane</keyword>
<accession>A0A6J0BZX4</accession>
<evidence type="ECO:0000256" key="9">
    <source>
        <dbReference type="ARBA" id="ARBA00023136"/>
    </source>
</evidence>
<evidence type="ECO:0000256" key="12">
    <source>
        <dbReference type="SAM" id="Phobius"/>
    </source>
</evidence>
<dbReference type="GO" id="GO:0055085">
    <property type="term" value="P:transmembrane transport"/>
    <property type="evidence" value="ECO:0007669"/>
    <property type="project" value="InterPro"/>
</dbReference>
<organism evidence="14">
    <name type="scientific">Neodiprion lecontei</name>
    <name type="common">Redheaded pine sawfly</name>
    <dbReference type="NCBI Taxonomy" id="441921"/>
    <lineage>
        <taxon>Eukaryota</taxon>
        <taxon>Metazoa</taxon>
        <taxon>Ecdysozoa</taxon>
        <taxon>Arthropoda</taxon>
        <taxon>Hexapoda</taxon>
        <taxon>Insecta</taxon>
        <taxon>Pterygota</taxon>
        <taxon>Neoptera</taxon>
        <taxon>Endopterygota</taxon>
        <taxon>Hymenoptera</taxon>
        <taxon>Tenthredinoidea</taxon>
        <taxon>Diprionidae</taxon>
        <taxon>Diprioninae</taxon>
        <taxon>Neodiprion</taxon>
    </lineage>
</organism>
<evidence type="ECO:0000256" key="8">
    <source>
        <dbReference type="ARBA" id="ARBA00023128"/>
    </source>
</evidence>
<comment type="similarity">
    <text evidence="2 11">Belongs to the mitochondrial carrier (TC 2.A.29) family.</text>
</comment>
<dbReference type="PROSITE" id="PS50920">
    <property type="entry name" value="SOLCAR"/>
    <property type="match status" value="1"/>
</dbReference>
<proteinExistence type="inferred from homology"/>
<keyword evidence="5" id="KW-0677">Repeat</keyword>
<evidence type="ECO:0000256" key="1">
    <source>
        <dbReference type="ARBA" id="ARBA00004374"/>
    </source>
</evidence>
<dbReference type="OrthoDB" id="10253709at2759"/>
<evidence type="ECO:0000256" key="5">
    <source>
        <dbReference type="ARBA" id="ARBA00022737"/>
    </source>
</evidence>
<dbReference type="GeneID" id="107224362"/>
<dbReference type="PRINTS" id="PR00926">
    <property type="entry name" value="MITOCARRIER"/>
</dbReference>
<keyword evidence="6" id="KW-1000">Mitochondrion outer membrane</keyword>
<dbReference type="AlphaFoldDB" id="A0A6J0BZX4"/>
<evidence type="ECO:0000256" key="2">
    <source>
        <dbReference type="ARBA" id="ARBA00006375"/>
    </source>
</evidence>
<evidence type="ECO:0000256" key="7">
    <source>
        <dbReference type="ARBA" id="ARBA00022989"/>
    </source>
</evidence>
<dbReference type="GO" id="GO:0005741">
    <property type="term" value="C:mitochondrial outer membrane"/>
    <property type="evidence" value="ECO:0007669"/>
    <property type="project" value="UniProtKB-SubCell"/>
</dbReference>
<keyword evidence="3 11" id="KW-0813">Transport</keyword>
<comment type="subcellular location">
    <subcellularLocation>
        <location evidence="1">Mitochondrion outer membrane</location>
        <topology evidence="1">Multi-pass membrane protein</topology>
    </subcellularLocation>
</comment>
<reference evidence="14" key="1">
    <citation type="submission" date="2025-08" db="UniProtKB">
        <authorList>
            <consortium name="RefSeq"/>
        </authorList>
    </citation>
    <scope>IDENTIFICATION</scope>
    <source>
        <tissue evidence="14">Thorax and Abdomen</tissue>
    </source>
</reference>
<gene>
    <name evidence="14" type="primary">LOC107224362</name>
</gene>
<dbReference type="SUPFAM" id="SSF103506">
    <property type="entry name" value="Mitochondrial carrier"/>
    <property type="match status" value="1"/>
</dbReference>
<sequence length="309" mass="34503">MSNFKEETIWSNIALRILVNTASHPLEYAKVLIQIGYEPIPPRPTITVFGKPALALPNIFQYVKYIKTVDGYAGCYRGLVPKLCANAISALAFQKTSENITFANEPDKQIDEDDLSDNERRIRCINELLRDLASRIAAIVVSHPFDVITLRMMAQFVGGETKYNGLVRSIIQIYRQNGISGYFAGLVPRLIGNIASLILASTATYAINKYIIQDREMRSYTAASMTFVASAITYPFLVVSHCMAVNDCGLAAGYPPQMPLYGSWIHCWAHLAANNQLKRGNSVLWRYYTGPFIIINGTAVYVNKDNFHS</sequence>
<evidence type="ECO:0000256" key="6">
    <source>
        <dbReference type="ARBA" id="ARBA00022787"/>
    </source>
</evidence>
<evidence type="ECO:0000256" key="10">
    <source>
        <dbReference type="PROSITE-ProRule" id="PRU00282"/>
    </source>
</evidence>
<keyword evidence="9 10" id="KW-0472">Membrane</keyword>
<dbReference type="PANTHER" id="PTHR10780">
    <property type="entry name" value="MITOCHONDRIAL CARRIER HOMOLOG"/>
    <property type="match status" value="1"/>
</dbReference>
<dbReference type="InterPro" id="IPR018108">
    <property type="entry name" value="MCP_transmembrane"/>
</dbReference>
<name>A0A6J0BZX4_NEOLC</name>
<evidence type="ECO:0000256" key="11">
    <source>
        <dbReference type="RuleBase" id="RU000488"/>
    </source>
</evidence>
<dbReference type="Gene3D" id="1.50.40.10">
    <property type="entry name" value="Mitochondrial carrier domain"/>
    <property type="match status" value="1"/>
</dbReference>
<dbReference type="InterPro" id="IPR002067">
    <property type="entry name" value="MCP"/>
</dbReference>
<dbReference type="Pfam" id="PF00153">
    <property type="entry name" value="Mito_carr"/>
    <property type="match status" value="1"/>
</dbReference>
<evidence type="ECO:0000256" key="3">
    <source>
        <dbReference type="ARBA" id="ARBA00022448"/>
    </source>
</evidence>
<dbReference type="InParanoid" id="A0A6J0BZX4"/>
<dbReference type="Proteomes" id="UP000829291">
    <property type="component" value="Chromosome 2"/>
</dbReference>
<protein>
    <submittedName>
        <fullName evidence="14">Mitochondrial carrier homolog 2</fullName>
    </submittedName>
</protein>
<feature type="repeat" description="Solcar" evidence="10">
    <location>
        <begin position="125"/>
        <end position="210"/>
    </location>
</feature>
<dbReference type="RefSeq" id="XP_015519875.1">
    <property type="nucleotide sequence ID" value="XM_015664389.2"/>
</dbReference>
<keyword evidence="13" id="KW-1185">Reference proteome</keyword>
<feature type="transmembrane region" description="Helical" evidence="12">
    <location>
        <begin position="219"/>
        <end position="237"/>
    </location>
</feature>